<dbReference type="EMBL" id="KX171212">
    <property type="protein sequence ID" value="ANT44685.1"/>
    <property type="molecule type" value="Genomic_DNA"/>
</dbReference>
<proteinExistence type="predicted"/>
<gene>
    <name evidence="1" type="ORF">vB_SscM-1_022</name>
</gene>
<evidence type="ECO:0000313" key="1">
    <source>
        <dbReference type="EMBL" id="ANT44685.1"/>
    </source>
</evidence>
<name>A0A1X9I9B3_9CAUD</name>
<evidence type="ECO:0000313" key="2">
    <source>
        <dbReference type="Proteomes" id="UP000224459"/>
    </source>
</evidence>
<accession>A0A1X9I9B3</accession>
<dbReference type="Proteomes" id="UP000224459">
    <property type="component" value="Segment"/>
</dbReference>
<keyword evidence="2" id="KW-1185">Reference proteome</keyword>
<reference evidence="2" key="1">
    <citation type="submission" date="2016-04" db="EMBL/GenBank/DDBJ databases">
        <authorList>
            <person name="Gasior T."/>
        </authorList>
    </citation>
    <scope>NUCLEOTIDE SEQUENCE [LARGE SCALE GENOMIC DNA]</scope>
</reference>
<organism evidence="1 2">
    <name type="scientific">Staphylococcus phage vB_SscM-1</name>
    <dbReference type="NCBI Taxonomy" id="1868844"/>
    <lineage>
        <taxon>Viruses</taxon>
        <taxon>Duplodnaviria</taxon>
        <taxon>Heunggongvirae</taxon>
        <taxon>Uroviricota</taxon>
        <taxon>Caudoviricetes</taxon>
        <taxon>Herelleviridae</taxon>
        <taxon>Twortvirinae</taxon>
        <taxon>Sciuriunavirus</taxon>
        <taxon>Sciuriunavirus SscM1</taxon>
    </lineage>
</organism>
<sequence>MSVLESVDNAIKEFNQLPYEEKKNKEITIDKLIEKNLKKL</sequence>
<protein>
    <submittedName>
        <fullName evidence="1">Uncharacterized protein</fullName>
    </submittedName>
</protein>